<dbReference type="GO" id="GO:0016757">
    <property type="term" value="F:glycosyltransferase activity"/>
    <property type="evidence" value="ECO:0007669"/>
    <property type="project" value="InterPro"/>
</dbReference>
<dbReference type="CDD" id="cd03801">
    <property type="entry name" value="GT4_PimA-like"/>
    <property type="match status" value="1"/>
</dbReference>
<dbReference type="InterPro" id="IPR028098">
    <property type="entry name" value="Glyco_trans_4-like_N"/>
</dbReference>
<gene>
    <name evidence="3" type="ORF">K9W46_04100</name>
</gene>
<dbReference type="SUPFAM" id="SSF53756">
    <property type="entry name" value="UDP-Glycosyltransferase/glycogen phosphorylase"/>
    <property type="match status" value="1"/>
</dbReference>
<dbReference type="InterPro" id="IPR050194">
    <property type="entry name" value="Glycosyltransferase_grp1"/>
</dbReference>
<feature type="domain" description="Glycosyltransferase subfamily 4-like N-terminal" evidence="2">
    <location>
        <begin position="14"/>
        <end position="171"/>
    </location>
</feature>
<dbReference type="PANTHER" id="PTHR45947:SF3">
    <property type="entry name" value="SULFOQUINOVOSYL TRANSFERASE SQD2"/>
    <property type="match status" value="1"/>
</dbReference>
<sequence length="376" mass="43733">MRIAMLNRYFYPAIGGVENHIKNLSRELIKMGHEIVIICSNRNFKGEKIEKKHENIQGINIFRYNKFKEIHKLLKKLKVDIVHIHLYRSTHTPFLFREAKKAKLPIIHTPHCIYPPKSFVDLLKKKIYDFLFSSLIINSSSVIINLTKQDQMDMMKLGMKKEKSIIIPNSIIIPPETKKETNVFKKYKLAENYILYVGRIDWNKGIDKLIYVVKKVQELDSRCIELAIVGEDISEKKKLLKLIKKLNLEEKVKFLGFVPSNDLISLYKYATCFILLSAYEGLPTVVLEAMFHSTVTIATAEGGTKFVIENGVDGFLVDKEDINNIAEIIIKLVKNRQEGVEIGKRAKEKIINNYLWEKNSVKMKDIYYRIVRKNEL</sequence>
<evidence type="ECO:0000259" key="2">
    <source>
        <dbReference type="Pfam" id="PF13439"/>
    </source>
</evidence>
<dbReference type="InterPro" id="IPR001296">
    <property type="entry name" value="Glyco_trans_1"/>
</dbReference>
<dbReference type="PANTHER" id="PTHR45947">
    <property type="entry name" value="SULFOQUINOVOSYL TRANSFERASE SQD2"/>
    <property type="match status" value="1"/>
</dbReference>
<evidence type="ECO:0000259" key="1">
    <source>
        <dbReference type="Pfam" id="PF00534"/>
    </source>
</evidence>
<dbReference type="EMBL" id="CP084167">
    <property type="protein sequence ID" value="UJG44366.1"/>
    <property type="molecule type" value="Genomic_DNA"/>
</dbReference>
<reference evidence="3" key="1">
    <citation type="journal article" date="2022" name="Nat. Microbiol.">
        <title>Unique mobile elements and scalable gene flow at the prokaryote-eukaryote boundary revealed by circularized Asgard archaea genomes.</title>
        <authorList>
            <person name="Wu F."/>
            <person name="Speth D.R."/>
            <person name="Philosof A."/>
            <person name="Cremiere A."/>
            <person name="Narayanan A."/>
            <person name="Barco R.A."/>
            <person name="Connon S.A."/>
            <person name="Amend J.P."/>
            <person name="Antoshechkin I.A."/>
            <person name="Orphan V.J."/>
        </authorList>
    </citation>
    <scope>NUCLEOTIDE SEQUENCE</scope>
    <source>
        <strain evidence="3">PR6</strain>
    </source>
</reference>
<dbReference type="Pfam" id="PF00534">
    <property type="entry name" value="Glycos_transf_1"/>
    <property type="match status" value="1"/>
</dbReference>
<evidence type="ECO:0000313" key="3">
    <source>
        <dbReference type="EMBL" id="UJG44366.1"/>
    </source>
</evidence>
<accession>A0A9Y1FPP4</accession>
<feature type="domain" description="Glycosyl transferase family 1" evidence="1">
    <location>
        <begin position="189"/>
        <end position="348"/>
    </location>
</feature>
<protein>
    <submittedName>
        <fullName evidence="3">Glycosyltransferase family 4 protein</fullName>
    </submittedName>
</protein>
<dbReference type="Proteomes" id="UP001200513">
    <property type="component" value="Chromosome"/>
</dbReference>
<name>A0A9Y1FPP4_9ARCH</name>
<proteinExistence type="predicted"/>
<organism evidence="3">
    <name type="scientific">Candidatus Heimdallarchaeum endolithica</name>
    <dbReference type="NCBI Taxonomy" id="2876572"/>
    <lineage>
        <taxon>Archaea</taxon>
        <taxon>Promethearchaeati</taxon>
        <taxon>Candidatus Heimdallarchaeota</taxon>
        <taxon>Candidatus Heimdallarchaeia (ex Rinke et al. 2021) (nom. nud.)</taxon>
        <taxon>Candidatus Heimdallarchaeales</taxon>
        <taxon>Candidatus Heimdallarchaeaceae</taxon>
        <taxon>Candidatus Heimdallarchaeum</taxon>
    </lineage>
</organism>
<dbReference type="AlphaFoldDB" id="A0A9Y1FPP4"/>
<dbReference type="Gene3D" id="3.40.50.2000">
    <property type="entry name" value="Glycogen Phosphorylase B"/>
    <property type="match status" value="2"/>
</dbReference>
<dbReference type="Pfam" id="PF13439">
    <property type="entry name" value="Glyco_transf_4"/>
    <property type="match status" value="1"/>
</dbReference>